<evidence type="ECO:0000259" key="4">
    <source>
        <dbReference type="PROSITE" id="PS50949"/>
    </source>
</evidence>
<dbReference type="CDD" id="cd07377">
    <property type="entry name" value="WHTH_GntR"/>
    <property type="match status" value="1"/>
</dbReference>
<evidence type="ECO:0000256" key="2">
    <source>
        <dbReference type="ARBA" id="ARBA00023125"/>
    </source>
</evidence>
<reference evidence="5" key="1">
    <citation type="submission" date="2022-05" db="EMBL/GenBank/DDBJ databases">
        <authorList>
            <person name="Blom J."/>
        </authorList>
    </citation>
    <scope>NUCLEOTIDE SEQUENCE</scope>
    <source>
        <strain evidence="5">Type strain: CPO20170097</strain>
    </source>
</reference>
<keyword evidence="1" id="KW-0805">Transcription regulation</keyword>
<dbReference type="PROSITE" id="PS50949">
    <property type="entry name" value="HTH_GNTR"/>
    <property type="match status" value="1"/>
</dbReference>
<evidence type="ECO:0000313" key="6">
    <source>
        <dbReference type="Proteomes" id="UP001152651"/>
    </source>
</evidence>
<dbReference type="Pfam" id="PF07702">
    <property type="entry name" value="UTRA"/>
    <property type="match status" value="1"/>
</dbReference>
<protein>
    <submittedName>
        <fullName evidence="5">GntR family transcriptional regulator</fullName>
    </submittedName>
</protein>
<dbReference type="Gene3D" id="3.40.1410.10">
    <property type="entry name" value="Chorismate lyase-like"/>
    <property type="match status" value="1"/>
</dbReference>
<dbReference type="Pfam" id="PF00392">
    <property type="entry name" value="GntR"/>
    <property type="match status" value="1"/>
</dbReference>
<evidence type="ECO:0000256" key="1">
    <source>
        <dbReference type="ARBA" id="ARBA00023015"/>
    </source>
</evidence>
<dbReference type="PANTHER" id="PTHR44846">
    <property type="entry name" value="MANNOSYL-D-GLYCERATE TRANSPORT/METABOLISM SYSTEM REPRESSOR MNGR-RELATED"/>
    <property type="match status" value="1"/>
</dbReference>
<feature type="domain" description="HTH gntR-type" evidence="4">
    <location>
        <begin position="1"/>
        <end position="68"/>
    </location>
</feature>
<accession>A0ABM9F5V7</accession>
<proteinExistence type="predicted"/>
<gene>
    <name evidence="5" type="ORF">FBBNIHIM_03605</name>
</gene>
<dbReference type="SMART" id="SM00866">
    <property type="entry name" value="UTRA"/>
    <property type="match status" value="1"/>
</dbReference>
<dbReference type="InterPro" id="IPR028978">
    <property type="entry name" value="Chorismate_lyase_/UTRA_dom_sf"/>
</dbReference>
<name>A0ABM9F5V7_9ENTR</name>
<dbReference type="SMART" id="SM00345">
    <property type="entry name" value="HTH_GNTR"/>
    <property type="match status" value="1"/>
</dbReference>
<dbReference type="SUPFAM" id="SSF46785">
    <property type="entry name" value="Winged helix' DNA-binding domain"/>
    <property type="match status" value="1"/>
</dbReference>
<keyword evidence="6" id="KW-1185">Reference proteome</keyword>
<dbReference type="InterPro" id="IPR036388">
    <property type="entry name" value="WH-like_DNA-bd_sf"/>
</dbReference>
<sequence length="237" mass="27210">MIYKNIVHAIRELITSNNMSIGDPLPPEYELAQRWNVSRNTIRKALAELVAEGVVETRKGAGSFVCYKKFVPQVNTSMGFSEIARLHGKPSTSRVLKFEALPATEDIAAKLKIPAGEWVYQVKRIRLIDNIPMQLENTWLSVTRFPQLTISDMNKSKFDYFERVCGITLSGSFETFSTELANQDVARILHISVKDPVIRMETQAVDIHQTILDYSILYNNSYEFNVQYFWPRQLTQK</sequence>
<dbReference type="PRINTS" id="PR00035">
    <property type="entry name" value="HTHGNTR"/>
</dbReference>
<evidence type="ECO:0000256" key="3">
    <source>
        <dbReference type="ARBA" id="ARBA00023163"/>
    </source>
</evidence>
<dbReference type="InterPro" id="IPR050679">
    <property type="entry name" value="Bact_HTH_transcr_reg"/>
</dbReference>
<dbReference type="RefSeq" id="WP_253896981.1">
    <property type="nucleotide sequence ID" value="NZ_CALSBS010000002.1"/>
</dbReference>
<comment type="caution">
    <text evidence="5">The sequence shown here is derived from an EMBL/GenBank/DDBJ whole genome shotgun (WGS) entry which is preliminary data.</text>
</comment>
<dbReference type="Gene3D" id="1.10.10.10">
    <property type="entry name" value="Winged helix-like DNA-binding domain superfamily/Winged helix DNA-binding domain"/>
    <property type="match status" value="1"/>
</dbReference>
<dbReference type="InterPro" id="IPR000524">
    <property type="entry name" value="Tscrpt_reg_HTH_GntR"/>
</dbReference>
<keyword evidence="2" id="KW-0238">DNA-binding</keyword>
<keyword evidence="3" id="KW-0804">Transcription</keyword>
<evidence type="ECO:0000313" key="5">
    <source>
        <dbReference type="EMBL" id="CAH6635898.1"/>
    </source>
</evidence>
<dbReference type="InterPro" id="IPR011663">
    <property type="entry name" value="UTRA"/>
</dbReference>
<organism evidence="5 6">
    <name type="scientific">Pseudocitrobacter vendiensis</name>
    <dbReference type="NCBI Taxonomy" id="2488306"/>
    <lineage>
        <taxon>Bacteria</taxon>
        <taxon>Pseudomonadati</taxon>
        <taxon>Pseudomonadota</taxon>
        <taxon>Gammaproteobacteria</taxon>
        <taxon>Enterobacterales</taxon>
        <taxon>Enterobacteriaceae</taxon>
        <taxon>Pseudocitrobacter</taxon>
    </lineage>
</organism>
<dbReference type="EMBL" id="CALSBS010000002">
    <property type="protein sequence ID" value="CAH6635898.1"/>
    <property type="molecule type" value="Genomic_DNA"/>
</dbReference>
<dbReference type="InterPro" id="IPR036390">
    <property type="entry name" value="WH_DNA-bd_sf"/>
</dbReference>
<dbReference type="PANTHER" id="PTHR44846:SF1">
    <property type="entry name" value="MANNOSYL-D-GLYCERATE TRANSPORT_METABOLISM SYSTEM REPRESSOR MNGR-RELATED"/>
    <property type="match status" value="1"/>
</dbReference>
<dbReference type="Proteomes" id="UP001152651">
    <property type="component" value="Unassembled WGS sequence"/>
</dbReference>
<dbReference type="SUPFAM" id="SSF64288">
    <property type="entry name" value="Chorismate lyase-like"/>
    <property type="match status" value="1"/>
</dbReference>